<dbReference type="InterPro" id="IPR043502">
    <property type="entry name" value="DNA/RNA_pol_sf"/>
</dbReference>
<accession>A0ABR1CCX2</accession>
<dbReference type="InterPro" id="IPR043128">
    <property type="entry name" value="Rev_trsase/Diguanyl_cyclase"/>
</dbReference>
<keyword evidence="4" id="KW-1185">Reference proteome</keyword>
<dbReference type="InterPro" id="IPR005135">
    <property type="entry name" value="Endo/exonuclease/phosphatase"/>
</dbReference>
<dbReference type="Proteomes" id="UP001303046">
    <property type="component" value="Unassembled WGS sequence"/>
</dbReference>
<evidence type="ECO:0000256" key="1">
    <source>
        <dbReference type="SAM" id="MobiDB-lite"/>
    </source>
</evidence>
<dbReference type="InterPro" id="IPR000477">
    <property type="entry name" value="RT_dom"/>
</dbReference>
<proteinExistence type="predicted"/>
<feature type="domain" description="Reverse transcriptase" evidence="2">
    <location>
        <begin position="530"/>
        <end position="788"/>
    </location>
</feature>
<dbReference type="PROSITE" id="PS50878">
    <property type="entry name" value="RT_POL"/>
    <property type="match status" value="1"/>
</dbReference>
<sequence>MVARLRLGRFNHATKAASLLVRQADRGQHPRRVILLMSTMCSSEARAYPRSDAHCPRPGNVANMRGLPARGRSRPKKLVRHRQQHPVRLATLNVGTLTGRSRELADSLRKRRVDICCVQETRWKGSKARELGDGYKLIYHGTSNRNGVGIILNESFRNSVTAVDRLSDRLMAVKVNTGEVELRVVSAYAPQAGCREEEKASFWEDLEQYVQSLESEEILLIGGDFNGHVGSRKDGFESCHGGYGYGARNDDGLRILEYAVASDLIIANTQHRKRKSHLITYTSGGRETQIDFWMLRRRDRRLLQDSKVIPTDHVAAQHHLLVMNLKLSRLRKRHARTETQRIKWWNLKDRKEVFFASVAPSTLPHPTHSVEEIVVYFQRYTLDRGEHSGKGDSRTRQPEDQGAYLAAKREAKKAVSKAKSDRYKAVYDMLDTREGERAVSWWSCSAPLWSDPQRWREYYNHLCNEEFCHPPIPTVPSVEGPVLPITVVEVSAALAKMKSDKATDPDDRPADVWKLLGDRGSMWLAALFNKIVAEGRTPDNWQTSVTVPVWKGKGDIADCTSYRPIRLLCHTIKVFERVLEARLRKIVSVSLNQCGFVKDCSTIDAIHAVRILLEKHREKNRSVHLAFLDLEKAFDRVPHELLWMSMRSHRVPEEYVRWTKLLYAKPTSVVRYAAGTSRVPVQVGVHQSSSLSPLLFILCMDTITKEIQKQHPWTLLFADDVMLAAESRDDLQKQAQSWKDQLQQYGLCLNTSKTEYMECGPRIEDGSIRVDGTELNKVNCFKYLGSKVTSTGDIDQEGRARVNAAWMKWKMATGVLCDKKVPVRLKSKI</sequence>
<dbReference type="CDD" id="cd09076">
    <property type="entry name" value="L1-EN"/>
    <property type="match status" value="1"/>
</dbReference>
<feature type="compositionally biased region" description="Basic residues" evidence="1">
    <location>
        <begin position="71"/>
        <end position="83"/>
    </location>
</feature>
<protein>
    <recommendedName>
        <fullName evidence="2">Reverse transcriptase domain-containing protein</fullName>
    </recommendedName>
</protein>
<dbReference type="PANTHER" id="PTHR19446">
    <property type="entry name" value="REVERSE TRANSCRIPTASES"/>
    <property type="match status" value="1"/>
</dbReference>
<dbReference type="EMBL" id="JAVFWL010000002">
    <property type="protein sequence ID" value="KAK6735071.1"/>
    <property type="molecule type" value="Genomic_DNA"/>
</dbReference>
<dbReference type="SUPFAM" id="SSF56672">
    <property type="entry name" value="DNA/RNA polymerases"/>
    <property type="match status" value="1"/>
</dbReference>
<dbReference type="SUPFAM" id="SSF56219">
    <property type="entry name" value="DNase I-like"/>
    <property type="match status" value="1"/>
</dbReference>
<organism evidence="3 4">
    <name type="scientific">Necator americanus</name>
    <name type="common">Human hookworm</name>
    <dbReference type="NCBI Taxonomy" id="51031"/>
    <lineage>
        <taxon>Eukaryota</taxon>
        <taxon>Metazoa</taxon>
        <taxon>Ecdysozoa</taxon>
        <taxon>Nematoda</taxon>
        <taxon>Chromadorea</taxon>
        <taxon>Rhabditida</taxon>
        <taxon>Rhabditina</taxon>
        <taxon>Rhabditomorpha</taxon>
        <taxon>Strongyloidea</taxon>
        <taxon>Ancylostomatidae</taxon>
        <taxon>Bunostominae</taxon>
        <taxon>Necator</taxon>
    </lineage>
</organism>
<dbReference type="InterPro" id="IPR036691">
    <property type="entry name" value="Endo/exonu/phosph_ase_sf"/>
</dbReference>
<gene>
    <name evidence="3" type="primary">Necator_chrII.g6126</name>
    <name evidence="3" type="ORF">RB195_018333</name>
</gene>
<reference evidence="3 4" key="1">
    <citation type="submission" date="2023-08" db="EMBL/GenBank/DDBJ databases">
        <title>A Necator americanus chromosomal reference genome.</title>
        <authorList>
            <person name="Ilik V."/>
            <person name="Petrzelkova K.J."/>
            <person name="Pardy F."/>
            <person name="Fuh T."/>
            <person name="Niatou-Singa F.S."/>
            <person name="Gouil Q."/>
            <person name="Baker L."/>
            <person name="Ritchie M.E."/>
            <person name="Jex A.R."/>
            <person name="Gazzola D."/>
            <person name="Li H."/>
            <person name="Toshio Fujiwara R."/>
            <person name="Zhan B."/>
            <person name="Aroian R.V."/>
            <person name="Pafco B."/>
            <person name="Schwarz E.M."/>
        </authorList>
    </citation>
    <scope>NUCLEOTIDE SEQUENCE [LARGE SCALE GENOMIC DNA]</scope>
    <source>
        <strain evidence="3 4">Aroian</strain>
        <tissue evidence="3">Whole animal</tissue>
    </source>
</reference>
<dbReference type="Gene3D" id="3.30.70.270">
    <property type="match status" value="1"/>
</dbReference>
<dbReference type="CDD" id="cd01650">
    <property type="entry name" value="RT_nLTR_like"/>
    <property type="match status" value="1"/>
</dbReference>
<dbReference type="Pfam" id="PF03372">
    <property type="entry name" value="Exo_endo_phos"/>
    <property type="match status" value="1"/>
</dbReference>
<evidence type="ECO:0000313" key="4">
    <source>
        <dbReference type="Proteomes" id="UP001303046"/>
    </source>
</evidence>
<comment type="caution">
    <text evidence="3">The sequence shown here is derived from an EMBL/GenBank/DDBJ whole genome shotgun (WGS) entry which is preliminary data.</text>
</comment>
<feature type="region of interest" description="Disordered" evidence="1">
    <location>
        <begin position="49"/>
        <end position="83"/>
    </location>
</feature>
<evidence type="ECO:0000313" key="3">
    <source>
        <dbReference type="EMBL" id="KAK6735071.1"/>
    </source>
</evidence>
<evidence type="ECO:0000259" key="2">
    <source>
        <dbReference type="PROSITE" id="PS50878"/>
    </source>
</evidence>
<dbReference type="Gene3D" id="3.60.10.10">
    <property type="entry name" value="Endonuclease/exonuclease/phosphatase"/>
    <property type="match status" value="1"/>
</dbReference>
<dbReference type="Pfam" id="PF00078">
    <property type="entry name" value="RVT_1"/>
    <property type="match status" value="1"/>
</dbReference>
<name>A0ABR1CCX2_NECAM</name>